<dbReference type="GO" id="GO:0006979">
    <property type="term" value="P:response to oxidative stress"/>
    <property type="evidence" value="ECO:0007669"/>
    <property type="project" value="InterPro"/>
</dbReference>
<feature type="binding site" evidence="17">
    <location>
        <position position="247"/>
    </location>
    <ligand>
        <name>Ca(2+)</name>
        <dbReference type="ChEBI" id="CHEBI:29108"/>
        <label>2</label>
    </ligand>
</feature>
<dbReference type="AlphaFoldDB" id="A0A0D3GHM0"/>
<comment type="similarity">
    <text evidence="2">Belongs to the peroxidase family. Ascorbate peroxidase subfamily.</text>
</comment>
<keyword evidence="7 17" id="KW-0106">Calcium</keyword>
<feature type="disulfide bond" evidence="19">
    <location>
        <begin position="76"/>
        <end position="81"/>
    </location>
</feature>
<evidence type="ECO:0000256" key="1">
    <source>
        <dbReference type="ARBA" id="ARBA00000189"/>
    </source>
</evidence>
<dbReference type="InterPro" id="IPR000823">
    <property type="entry name" value="Peroxidase_pln"/>
</dbReference>
<sequence length="697" mass="72731">MGFLFARSSGYSFVALALLACVLLAPCQAAKAGLSTKFYAKTCPGVDTIVRSVVAQAVAKEPRMGASIIRLFFHDCFVNGCDASILLDDTPTFTGEKNAGANINSVRGYEVIDAIKSQVEAACKGVVSCADIVALASRDAVNLLGGPTWNVQLGRKDSRTASGTAANANLPGPASSGASLVAAFAGKGLSAREMTALSGAHTVGRARCLMFRGRIYGEANINATFAAALRQTCPQTGGGDGNLAPFDDQTPDAFDNAYFKNLVAQRGLLHSDQELFNGGSQDALVRKYAGNAGMFAGDFAKAMVKMGGLMPAAGTPTEVRLNCRKRAMATQWVLVVVAVMAVLFAGGAAGGQLSTRYYDGKCPNVQSIVRAGMAQAVAAEPRMGASILRMFFHDCFVNGCDASILLDDTANFTGEKNAGPNANSVRGYEVIDAIKTQVEASCNATVSCADILALAARDAVNLLGGPTWTVQLGRRDALTVSQSAANGNLPGPGSDLATLVTMFGNKGLSPRDMTALSGAHTLGQARCATFRSRIFGDGNVDAAFAALRQQACPQSGGDTTLAPIDVQTPDAFDNAYYANLVKKQGLFHSDQELFNGGSQDALVRKYAGNAGMFAADFAKAMVRMGALLPAAGTPTEEILGSVPGNRNISARAKITSPDLPHPELLGSRISRYNYSASSGTRIEHIWDSSCICHTRAA</sequence>
<feature type="binding site" evidence="16">
    <location>
        <position position="171"/>
    </location>
    <ligand>
        <name>substrate</name>
    </ligand>
</feature>
<evidence type="ECO:0000256" key="21">
    <source>
        <dbReference type="SAM" id="SignalP"/>
    </source>
</evidence>
<dbReference type="PaxDb" id="65489-OBART06G17850.1"/>
<dbReference type="FunFam" id="1.10.520.10:FF:000001">
    <property type="entry name" value="Peroxidase"/>
    <property type="match status" value="2"/>
</dbReference>
<reference evidence="23" key="1">
    <citation type="journal article" date="2009" name="Rice">
        <title>De Novo Next Generation Sequencing of Plant Genomes.</title>
        <authorList>
            <person name="Rounsley S."/>
            <person name="Marri P.R."/>
            <person name="Yu Y."/>
            <person name="He R."/>
            <person name="Sisneros N."/>
            <person name="Goicoechea J.L."/>
            <person name="Lee S.J."/>
            <person name="Angelova A."/>
            <person name="Kudrna D."/>
            <person name="Luo M."/>
            <person name="Affourtit J."/>
            <person name="Desany B."/>
            <person name="Knight J."/>
            <person name="Niazi F."/>
            <person name="Egholm M."/>
            <person name="Wing R.A."/>
        </authorList>
    </citation>
    <scope>NUCLEOTIDE SEQUENCE [LARGE SCALE GENOMIC DNA]</scope>
    <source>
        <strain evidence="23">cv. IRGC 105608</strain>
    </source>
</reference>
<reference evidence="23" key="2">
    <citation type="submission" date="2015-03" db="UniProtKB">
        <authorList>
            <consortium name="EnsemblPlants"/>
        </authorList>
    </citation>
    <scope>IDENTIFICATION</scope>
</reference>
<dbReference type="eggNOG" id="ENOG502QQ2M">
    <property type="taxonomic scope" value="Eukaryota"/>
</dbReference>
<evidence type="ECO:0000256" key="12">
    <source>
        <dbReference type="ARBA" id="ARBA00023283"/>
    </source>
</evidence>
<dbReference type="PROSITE" id="PS00436">
    <property type="entry name" value="PEROXIDASE_2"/>
    <property type="match status" value="2"/>
</dbReference>
<evidence type="ECO:0000256" key="9">
    <source>
        <dbReference type="ARBA" id="ARBA00023004"/>
    </source>
</evidence>
<dbReference type="InterPro" id="IPR010255">
    <property type="entry name" value="Haem_peroxidase_sf"/>
</dbReference>
<dbReference type="InterPro" id="IPR019794">
    <property type="entry name" value="Peroxidases_AS"/>
</dbReference>
<keyword evidence="20" id="KW-1133">Transmembrane helix</keyword>
<feature type="binding site" evidence="17">
    <location>
        <position position="78"/>
    </location>
    <ligand>
        <name>Ca(2+)</name>
        <dbReference type="ChEBI" id="CHEBI:29108"/>
        <label>1</label>
    </ligand>
</feature>
<dbReference type="PROSITE" id="PS00435">
    <property type="entry name" value="PEROXIDASE_1"/>
    <property type="match status" value="2"/>
</dbReference>
<feature type="binding site" evidence="17">
    <location>
        <position position="80"/>
    </location>
    <ligand>
        <name>Ca(2+)</name>
        <dbReference type="ChEBI" id="CHEBI:29108"/>
        <label>1</label>
    </ligand>
</feature>
<dbReference type="InterPro" id="IPR033905">
    <property type="entry name" value="Secretory_peroxidase"/>
</dbReference>
<evidence type="ECO:0000256" key="18">
    <source>
        <dbReference type="PIRSR" id="PIRSR600823-4"/>
    </source>
</evidence>
<evidence type="ECO:0000313" key="24">
    <source>
        <dbReference type="Proteomes" id="UP000026960"/>
    </source>
</evidence>
<feature type="domain" description="Plant heme peroxidase family profile" evidence="22">
    <location>
        <begin position="33"/>
        <end position="327"/>
    </location>
</feature>
<keyword evidence="20" id="KW-0812">Transmembrane</keyword>
<keyword evidence="21" id="KW-0732">Signal</keyword>
<comment type="catalytic activity">
    <reaction evidence="1">
        <text>2 a phenolic donor + H2O2 = 2 a phenolic radical donor + 2 H2O</text>
        <dbReference type="Rhea" id="RHEA:56136"/>
        <dbReference type="ChEBI" id="CHEBI:15377"/>
        <dbReference type="ChEBI" id="CHEBI:16240"/>
        <dbReference type="ChEBI" id="CHEBI:139520"/>
        <dbReference type="ChEBI" id="CHEBI:139521"/>
        <dbReference type="EC" id="1.11.1.7"/>
    </reaction>
</comment>
<protein>
    <recommendedName>
        <fullName evidence="14">Peroxidase 1</fullName>
        <ecNumber evidence="3">1.11.1.7</ecNumber>
    </recommendedName>
</protein>
<dbReference type="GO" id="GO:0020037">
    <property type="term" value="F:heme binding"/>
    <property type="evidence" value="ECO:0007669"/>
    <property type="project" value="InterPro"/>
</dbReference>
<dbReference type="STRING" id="65489.A0A0D3GHM0"/>
<feature type="binding site" evidence="17">
    <location>
        <position position="255"/>
    </location>
    <ligand>
        <name>Ca(2+)</name>
        <dbReference type="ChEBI" id="CHEBI:29108"/>
        <label>2</label>
    </ligand>
</feature>
<feature type="domain" description="Plant heme peroxidase family profile" evidence="22">
    <location>
        <begin position="352"/>
        <end position="642"/>
    </location>
</feature>
<evidence type="ECO:0000256" key="2">
    <source>
        <dbReference type="ARBA" id="ARBA00006873"/>
    </source>
</evidence>
<evidence type="ECO:0000256" key="8">
    <source>
        <dbReference type="ARBA" id="ARBA00023002"/>
    </source>
</evidence>
<evidence type="ECO:0000256" key="17">
    <source>
        <dbReference type="PIRSR" id="PIRSR600823-3"/>
    </source>
</evidence>
<dbReference type="EnsemblPlants" id="OBART06G17850.1">
    <property type="protein sequence ID" value="OBART06G17850.1"/>
    <property type="gene ID" value="OBART06G17850"/>
</dbReference>
<dbReference type="SUPFAM" id="SSF48113">
    <property type="entry name" value="Heme-dependent peroxidases"/>
    <property type="match status" value="2"/>
</dbReference>
<feature type="disulfide bond" evidence="19">
    <location>
        <begin position="129"/>
        <end position="323"/>
    </location>
</feature>
<evidence type="ECO:0000259" key="22">
    <source>
        <dbReference type="PROSITE" id="PS50873"/>
    </source>
</evidence>
<feature type="disulfide bond" evidence="19">
    <location>
        <begin position="208"/>
        <end position="233"/>
    </location>
</feature>
<evidence type="ECO:0000256" key="14">
    <source>
        <dbReference type="ARBA" id="ARBA00072322"/>
    </source>
</evidence>
<dbReference type="Gene3D" id="1.10.520.10">
    <property type="match status" value="2"/>
</dbReference>
<dbReference type="Gene3D" id="1.10.420.10">
    <property type="entry name" value="Peroxidase, domain 2"/>
    <property type="match status" value="2"/>
</dbReference>
<keyword evidence="11" id="KW-0325">Glycoprotein</keyword>
<feature type="binding site" evidence="17">
    <location>
        <position position="250"/>
    </location>
    <ligand>
        <name>Ca(2+)</name>
        <dbReference type="ChEBI" id="CHEBI:29108"/>
        <label>2</label>
    </ligand>
</feature>
<dbReference type="Gramene" id="OBART06G17850.1">
    <property type="protein sequence ID" value="OBART06G17850.1"/>
    <property type="gene ID" value="OBART06G17850"/>
</dbReference>
<dbReference type="FunFam" id="1.10.420.10:FF:000001">
    <property type="entry name" value="Peroxidase"/>
    <property type="match status" value="1"/>
</dbReference>
<dbReference type="PRINTS" id="PR00461">
    <property type="entry name" value="PLPEROXIDASE"/>
</dbReference>
<dbReference type="EC" id="1.11.1.7" evidence="3"/>
<dbReference type="PROSITE" id="PS51257">
    <property type="entry name" value="PROKAR_LIPOPROTEIN"/>
    <property type="match status" value="1"/>
</dbReference>
<dbReference type="InterPro" id="IPR019793">
    <property type="entry name" value="Peroxidases_heam-ligand_BS"/>
</dbReference>
<evidence type="ECO:0000256" key="10">
    <source>
        <dbReference type="ARBA" id="ARBA00023157"/>
    </source>
</evidence>
<keyword evidence="6 17" id="KW-0479">Metal-binding</keyword>
<keyword evidence="24" id="KW-1185">Reference proteome</keyword>
<name>A0A0D3GHM0_9ORYZ</name>
<dbReference type="PANTHER" id="PTHR31388:SF23">
    <property type="entry name" value="PEROXIDASE"/>
    <property type="match status" value="1"/>
</dbReference>
<dbReference type="CDD" id="cd00693">
    <property type="entry name" value="secretory_peroxidase"/>
    <property type="match status" value="2"/>
</dbReference>
<feature type="disulfide bond" evidence="19">
    <location>
        <begin position="43"/>
        <end position="123"/>
    </location>
</feature>
<keyword evidence="4" id="KW-0575">Peroxidase</keyword>
<dbReference type="GO" id="GO:0046872">
    <property type="term" value="F:metal ion binding"/>
    <property type="evidence" value="ECO:0007669"/>
    <property type="project" value="UniProtKB-KW"/>
</dbReference>
<accession>A0A0D3GHM0</accession>
<feature type="transmembrane region" description="Helical" evidence="20">
    <location>
        <begin position="332"/>
        <end position="351"/>
    </location>
</feature>
<feature type="binding site" evidence="17">
    <location>
        <position position="96"/>
    </location>
    <ligand>
        <name>Ca(2+)</name>
        <dbReference type="ChEBI" id="CHEBI:29108"/>
        <label>1</label>
    </ligand>
</feature>
<dbReference type="Proteomes" id="UP000026960">
    <property type="component" value="Chromosome 6"/>
</dbReference>
<proteinExistence type="inferred from homology"/>
<keyword evidence="5" id="KW-0349">Heme</keyword>
<evidence type="ECO:0000256" key="7">
    <source>
        <dbReference type="ARBA" id="ARBA00022837"/>
    </source>
</evidence>
<comment type="cofactor">
    <cofactor evidence="17">
        <name>Ca(2+)</name>
        <dbReference type="ChEBI" id="CHEBI:29108"/>
    </cofactor>
    <text evidence="17">Binds 2 calcium ions per subunit.</text>
</comment>
<dbReference type="PANTHER" id="PTHR31388">
    <property type="entry name" value="PEROXIDASE 72-RELATED"/>
    <property type="match status" value="1"/>
</dbReference>
<evidence type="ECO:0000256" key="19">
    <source>
        <dbReference type="PIRSR" id="PIRSR600823-5"/>
    </source>
</evidence>
<evidence type="ECO:0000256" key="16">
    <source>
        <dbReference type="PIRSR" id="PIRSR600823-2"/>
    </source>
</evidence>
<feature type="binding site" evidence="17">
    <location>
        <position position="84"/>
    </location>
    <ligand>
        <name>Ca(2+)</name>
        <dbReference type="ChEBI" id="CHEBI:29108"/>
        <label>1</label>
    </ligand>
</feature>
<dbReference type="PROSITE" id="PS50873">
    <property type="entry name" value="PEROXIDASE_4"/>
    <property type="match status" value="2"/>
</dbReference>
<evidence type="ECO:0000313" key="23">
    <source>
        <dbReference type="EnsemblPlants" id="OBART06G17850.1"/>
    </source>
</evidence>
<feature type="binding site" evidence="17">
    <location>
        <position position="202"/>
    </location>
    <ligand>
        <name>Ca(2+)</name>
        <dbReference type="ChEBI" id="CHEBI:29108"/>
        <label>2</label>
    </ligand>
</feature>
<evidence type="ECO:0000256" key="3">
    <source>
        <dbReference type="ARBA" id="ARBA00012313"/>
    </source>
</evidence>
<evidence type="ECO:0000256" key="5">
    <source>
        <dbReference type="ARBA" id="ARBA00022617"/>
    </source>
</evidence>
<keyword evidence="8" id="KW-0560">Oxidoreductase</keyword>
<keyword evidence="20" id="KW-0472">Membrane</keyword>
<keyword evidence="13" id="KW-0376">Hydrogen peroxide</keyword>
<feature type="binding site" description="axial binding residue" evidence="17">
    <location>
        <position position="201"/>
    </location>
    <ligand>
        <name>heme b</name>
        <dbReference type="ChEBI" id="CHEBI:60344"/>
    </ligand>
    <ligandPart>
        <name>Fe</name>
        <dbReference type="ChEBI" id="CHEBI:18248"/>
    </ligandPart>
</feature>
<comment type="cofactor">
    <cofactor evidence="17">
        <name>heme b</name>
        <dbReference type="ChEBI" id="CHEBI:60344"/>
    </cofactor>
    <text evidence="17">Binds 1 heme b (iron(II)-protoporphyrin IX) group per subunit.</text>
</comment>
<evidence type="ECO:0000256" key="4">
    <source>
        <dbReference type="ARBA" id="ARBA00022559"/>
    </source>
</evidence>
<dbReference type="InterPro" id="IPR002016">
    <property type="entry name" value="Haem_peroxidase"/>
</dbReference>
<keyword evidence="9 17" id="KW-0408">Iron</keyword>
<keyword evidence="10 19" id="KW-1015">Disulfide bond</keyword>
<dbReference type="Pfam" id="PF00141">
    <property type="entry name" value="peroxidase"/>
    <property type="match status" value="2"/>
</dbReference>
<dbReference type="FunFam" id="1.10.420.10:FF:000006">
    <property type="entry name" value="Peroxidase"/>
    <property type="match status" value="1"/>
</dbReference>
<evidence type="ECO:0000256" key="6">
    <source>
        <dbReference type="ARBA" id="ARBA00022723"/>
    </source>
</evidence>
<evidence type="ECO:0000256" key="11">
    <source>
        <dbReference type="ARBA" id="ARBA00023180"/>
    </source>
</evidence>
<keyword evidence="12" id="KW-0873">Pyrrolidone carboxylic acid</keyword>
<dbReference type="PRINTS" id="PR00458">
    <property type="entry name" value="PEROXIDASE"/>
</dbReference>
<feature type="active site" description="Proton acceptor" evidence="15">
    <location>
        <position position="74"/>
    </location>
</feature>
<feature type="binding site" evidence="17">
    <location>
        <position position="75"/>
    </location>
    <ligand>
        <name>Ca(2+)</name>
        <dbReference type="ChEBI" id="CHEBI:29108"/>
        <label>1</label>
    </ligand>
</feature>
<evidence type="ECO:0000256" key="20">
    <source>
        <dbReference type="SAM" id="Phobius"/>
    </source>
</evidence>
<feature type="chain" id="PRO_5002262889" description="Peroxidase 1" evidence="21">
    <location>
        <begin position="30"/>
        <end position="697"/>
    </location>
</feature>
<evidence type="ECO:0000256" key="13">
    <source>
        <dbReference type="ARBA" id="ARBA00023324"/>
    </source>
</evidence>
<dbReference type="GO" id="GO:0042744">
    <property type="term" value="P:hydrogen peroxide catabolic process"/>
    <property type="evidence" value="ECO:0007669"/>
    <property type="project" value="UniProtKB-KW"/>
</dbReference>
<feature type="binding site" evidence="17">
    <location>
        <position position="82"/>
    </location>
    <ligand>
        <name>Ca(2+)</name>
        <dbReference type="ChEBI" id="CHEBI:29108"/>
        <label>1</label>
    </ligand>
</feature>
<feature type="signal peptide" evidence="21">
    <location>
        <begin position="1"/>
        <end position="29"/>
    </location>
</feature>
<dbReference type="GO" id="GO:0140825">
    <property type="term" value="F:lactoperoxidase activity"/>
    <property type="evidence" value="ECO:0007669"/>
    <property type="project" value="UniProtKB-EC"/>
</dbReference>
<evidence type="ECO:0000256" key="15">
    <source>
        <dbReference type="PIRSR" id="PIRSR600823-1"/>
    </source>
</evidence>
<feature type="site" description="Transition state stabilizer" evidence="18">
    <location>
        <position position="70"/>
    </location>
</feature>
<organism evidence="23">
    <name type="scientific">Oryza barthii</name>
    <dbReference type="NCBI Taxonomy" id="65489"/>
    <lineage>
        <taxon>Eukaryota</taxon>
        <taxon>Viridiplantae</taxon>
        <taxon>Streptophyta</taxon>
        <taxon>Embryophyta</taxon>
        <taxon>Tracheophyta</taxon>
        <taxon>Spermatophyta</taxon>
        <taxon>Magnoliopsida</taxon>
        <taxon>Liliopsida</taxon>
        <taxon>Poales</taxon>
        <taxon>Poaceae</taxon>
        <taxon>BOP clade</taxon>
        <taxon>Oryzoideae</taxon>
        <taxon>Oryzeae</taxon>
        <taxon>Oryzinae</taxon>
        <taxon>Oryza</taxon>
    </lineage>
</organism>
<dbReference type="HOGENOM" id="CLU_010543_4_2_1"/>